<proteinExistence type="predicted"/>
<feature type="coiled-coil region" evidence="1">
    <location>
        <begin position="74"/>
        <end position="124"/>
    </location>
</feature>
<protein>
    <submittedName>
        <fullName evidence="3">Integrating conjugative element protein, PFL_4705 family</fullName>
    </submittedName>
</protein>
<keyword evidence="1" id="KW-0175">Coiled coil</keyword>
<evidence type="ECO:0000256" key="1">
    <source>
        <dbReference type="SAM" id="Coils"/>
    </source>
</evidence>
<evidence type="ECO:0000313" key="3">
    <source>
        <dbReference type="EMBL" id="STY65360.1"/>
    </source>
</evidence>
<name>A0A378NAC1_MANHA</name>
<evidence type="ECO:0000313" key="4">
    <source>
        <dbReference type="Proteomes" id="UP000254031"/>
    </source>
</evidence>
<dbReference type="Proteomes" id="UP000254031">
    <property type="component" value="Unassembled WGS sequence"/>
</dbReference>
<accession>A0A378NAC1</accession>
<gene>
    <name evidence="3" type="ORF">NCTC9380_00623</name>
</gene>
<reference evidence="3 4" key="1">
    <citation type="submission" date="2018-06" db="EMBL/GenBank/DDBJ databases">
        <authorList>
            <consortium name="Pathogen Informatics"/>
            <person name="Doyle S."/>
        </authorList>
    </citation>
    <scope>NUCLEOTIDE SEQUENCE [LARGE SCALE GENOMIC DNA]</scope>
    <source>
        <strain evidence="3 4">NCTC9380</strain>
    </source>
</reference>
<sequence>MKANKALFVILGIVFTLVGGIVYALFGRSEPVPQPTQQEILDISIKDLTPEQVRSMGIQGDSPIDTLRTLVTTVKSNERRMDALINEKDRQLKEKEEQIGGRINDAVNNETRKLQEQIADLKMQLFDMASQVSNKPVIQEQASTAEQNADIQGKKTPVATDKLPIGGASTLNSHNTDFNGMVWVEPSDQMGLDANGKPVSGNTIATKFGFPIDFKAGQYPGANAEKKGLPFFPETDTVTSQQGQAKGTGKNQVTPFYTVPSNSTFLDSVAMTGLIGRIPIDNRVSDAYPFKVLIGRENLIANGIELPDVEGAIVSGTATGDWTLSCVRGEVTSMTFVFNDGRIVSTSHKGSGNNSEKIGWLSDSSGIPCVPGERKTNAPEYLGTNFFLAAASAAAQGFSQSQTTTVVDGSSVVGAVTGDQGKFILGQAIGNGLKESADWFRKRFAENFDAVYVPPGHRVAIHIEKEIEIDYNPQGRKVKYGAKSFNTQLD</sequence>
<dbReference type="InterPro" id="IPR021207">
    <property type="entry name" value="Integr_conj_element_PFL4705"/>
</dbReference>
<dbReference type="EMBL" id="UGPL01000006">
    <property type="protein sequence ID" value="STY65360.1"/>
    <property type="molecule type" value="Genomic_DNA"/>
</dbReference>
<feature type="region of interest" description="Disordered" evidence="2">
    <location>
        <begin position="145"/>
        <end position="171"/>
    </location>
</feature>
<organism evidence="3 4">
    <name type="scientific">Mannheimia haemolytica</name>
    <name type="common">Pasteurella haemolytica</name>
    <dbReference type="NCBI Taxonomy" id="75985"/>
    <lineage>
        <taxon>Bacteria</taxon>
        <taxon>Pseudomonadati</taxon>
        <taxon>Pseudomonadota</taxon>
        <taxon>Gammaproteobacteria</taxon>
        <taxon>Pasteurellales</taxon>
        <taxon>Pasteurellaceae</taxon>
        <taxon>Mannheimia</taxon>
    </lineage>
</organism>
<dbReference type="NCBIfam" id="TIGR03752">
    <property type="entry name" value="conj_TIGR03752"/>
    <property type="match status" value="1"/>
</dbReference>
<dbReference type="RefSeq" id="WP_115262439.1">
    <property type="nucleotide sequence ID" value="NZ_CP097337.1"/>
</dbReference>
<evidence type="ECO:0000256" key="2">
    <source>
        <dbReference type="SAM" id="MobiDB-lite"/>
    </source>
</evidence>
<dbReference type="AlphaFoldDB" id="A0A378NAC1"/>